<dbReference type="Proteomes" id="UP001499993">
    <property type="component" value="Unassembled WGS sequence"/>
</dbReference>
<dbReference type="RefSeq" id="WP_345557358.1">
    <property type="nucleotide sequence ID" value="NZ_BAABIK010000019.1"/>
</dbReference>
<dbReference type="Gene3D" id="1.10.260.40">
    <property type="entry name" value="lambda repressor-like DNA-binding domains"/>
    <property type="match status" value="1"/>
</dbReference>
<sequence>MKEPHQGDGGDLGRRVARRRAELGLSRDQVAESAGMDPGYVAYLEEHPGSLSRQALYRLAQALHTSPEQLLGADTDTPPGHAATAAPDPAIRPLGTRECLELIGPGGVGRVAFTETAGAAPLVLPVNYTLSEGAVVFRTAAGGVIARHTPGPMSFQVDRLDGGTSEGWSVLATGRAETVDDEARLARLRAHHTVRPWAGGERDVWVRFEPERITGRRVGGRHTRGQGGAAPPPRGAAGGPTSRR</sequence>
<dbReference type="SUPFAM" id="SSF47413">
    <property type="entry name" value="lambda repressor-like DNA-binding domains"/>
    <property type="match status" value="1"/>
</dbReference>
<dbReference type="EMBL" id="BAABIK010000019">
    <property type="protein sequence ID" value="GAA4947553.1"/>
    <property type="molecule type" value="Genomic_DNA"/>
</dbReference>
<feature type="domain" description="HTH cro/C1-type" evidence="2">
    <location>
        <begin position="16"/>
        <end position="70"/>
    </location>
</feature>
<feature type="region of interest" description="Disordered" evidence="1">
    <location>
        <begin position="70"/>
        <end position="90"/>
    </location>
</feature>
<gene>
    <name evidence="3" type="ORF">GCM10023224_34040</name>
</gene>
<comment type="caution">
    <text evidence="3">The sequence shown here is derived from an EMBL/GenBank/DDBJ whole genome shotgun (WGS) entry which is preliminary data.</text>
</comment>
<evidence type="ECO:0000313" key="4">
    <source>
        <dbReference type="Proteomes" id="UP001499993"/>
    </source>
</evidence>
<evidence type="ECO:0000313" key="3">
    <source>
        <dbReference type="EMBL" id="GAA4947553.1"/>
    </source>
</evidence>
<protein>
    <recommendedName>
        <fullName evidence="2">HTH cro/C1-type domain-containing protein</fullName>
    </recommendedName>
</protein>
<dbReference type="SUPFAM" id="SSF50475">
    <property type="entry name" value="FMN-binding split barrel"/>
    <property type="match status" value="1"/>
</dbReference>
<accession>A0ABP9GLS1</accession>
<feature type="region of interest" description="Disordered" evidence="1">
    <location>
        <begin position="216"/>
        <end position="244"/>
    </location>
</feature>
<proteinExistence type="predicted"/>
<keyword evidence="4" id="KW-1185">Reference proteome</keyword>
<dbReference type="InterPro" id="IPR012349">
    <property type="entry name" value="Split_barrel_FMN-bd"/>
</dbReference>
<dbReference type="CDD" id="cd00093">
    <property type="entry name" value="HTH_XRE"/>
    <property type="match status" value="1"/>
</dbReference>
<dbReference type="SMART" id="SM00530">
    <property type="entry name" value="HTH_XRE"/>
    <property type="match status" value="1"/>
</dbReference>
<reference evidence="4" key="1">
    <citation type="journal article" date="2019" name="Int. J. Syst. Evol. Microbiol.">
        <title>The Global Catalogue of Microorganisms (GCM) 10K type strain sequencing project: providing services to taxonomists for standard genome sequencing and annotation.</title>
        <authorList>
            <consortium name="The Broad Institute Genomics Platform"/>
            <consortium name="The Broad Institute Genome Sequencing Center for Infectious Disease"/>
            <person name="Wu L."/>
            <person name="Ma J."/>
        </authorList>
    </citation>
    <scope>NUCLEOTIDE SEQUENCE [LARGE SCALE GENOMIC DNA]</scope>
    <source>
        <strain evidence="4">JCM 18123</strain>
    </source>
</reference>
<dbReference type="InterPro" id="IPR010982">
    <property type="entry name" value="Lambda_DNA-bd_dom_sf"/>
</dbReference>
<dbReference type="InterPro" id="IPR001387">
    <property type="entry name" value="Cro/C1-type_HTH"/>
</dbReference>
<evidence type="ECO:0000259" key="2">
    <source>
        <dbReference type="PROSITE" id="PS50943"/>
    </source>
</evidence>
<dbReference type="PROSITE" id="PS50943">
    <property type="entry name" value="HTH_CROC1"/>
    <property type="match status" value="1"/>
</dbReference>
<name>A0ABP9GLS1_9ACTN</name>
<dbReference type="InterPro" id="IPR024747">
    <property type="entry name" value="Pyridox_Oxase-rel"/>
</dbReference>
<dbReference type="Gene3D" id="2.30.110.10">
    <property type="entry name" value="Electron Transport, Fmn-binding Protein, Chain A"/>
    <property type="match status" value="1"/>
</dbReference>
<dbReference type="Pfam" id="PF12900">
    <property type="entry name" value="Pyridox_ox_2"/>
    <property type="match status" value="1"/>
</dbReference>
<organism evidence="3 4">
    <name type="scientific">Streptomonospora halophila</name>
    <dbReference type="NCBI Taxonomy" id="427369"/>
    <lineage>
        <taxon>Bacteria</taxon>
        <taxon>Bacillati</taxon>
        <taxon>Actinomycetota</taxon>
        <taxon>Actinomycetes</taxon>
        <taxon>Streptosporangiales</taxon>
        <taxon>Nocardiopsidaceae</taxon>
        <taxon>Streptomonospora</taxon>
    </lineage>
</organism>
<evidence type="ECO:0000256" key="1">
    <source>
        <dbReference type="SAM" id="MobiDB-lite"/>
    </source>
</evidence>
<dbReference type="Pfam" id="PF13560">
    <property type="entry name" value="HTH_31"/>
    <property type="match status" value="1"/>
</dbReference>